<evidence type="ECO:0000256" key="1">
    <source>
        <dbReference type="SAM" id="SignalP"/>
    </source>
</evidence>
<protein>
    <submittedName>
        <fullName evidence="2">Uncharacterized protein</fullName>
    </submittedName>
</protein>
<accession>A0A8H5CQ41</accession>
<keyword evidence="3" id="KW-1185">Reference proteome</keyword>
<gene>
    <name evidence="2" type="ORF">D9758_011436</name>
</gene>
<dbReference type="AlphaFoldDB" id="A0A8H5CQ41"/>
<keyword evidence="1" id="KW-0732">Signal</keyword>
<sequence>MFKFITATLLLVFATSVIAQEPLGLDGQCGTIVGTKPCAEGLKCCYLNPDDGVCKPASFEPCLFEDD</sequence>
<dbReference type="EMBL" id="JAACJM010000107">
    <property type="protein sequence ID" value="KAF5345917.1"/>
    <property type="molecule type" value="Genomic_DNA"/>
</dbReference>
<reference evidence="2 3" key="1">
    <citation type="journal article" date="2020" name="ISME J.">
        <title>Uncovering the hidden diversity of litter-decomposition mechanisms in mushroom-forming fungi.</title>
        <authorList>
            <person name="Floudas D."/>
            <person name="Bentzer J."/>
            <person name="Ahren D."/>
            <person name="Johansson T."/>
            <person name="Persson P."/>
            <person name="Tunlid A."/>
        </authorList>
    </citation>
    <scope>NUCLEOTIDE SEQUENCE [LARGE SCALE GENOMIC DNA]</scope>
    <source>
        <strain evidence="2 3">CBS 291.85</strain>
    </source>
</reference>
<feature type="signal peptide" evidence="1">
    <location>
        <begin position="1"/>
        <end position="19"/>
    </location>
</feature>
<proteinExistence type="predicted"/>
<feature type="chain" id="PRO_5034808793" evidence="1">
    <location>
        <begin position="20"/>
        <end position="67"/>
    </location>
</feature>
<comment type="caution">
    <text evidence="2">The sequence shown here is derived from an EMBL/GenBank/DDBJ whole genome shotgun (WGS) entry which is preliminary data.</text>
</comment>
<dbReference type="OrthoDB" id="3054145at2759"/>
<dbReference type="Proteomes" id="UP000559256">
    <property type="component" value="Unassembled WGS sequence"/>
</dbReference>
<evidence type="ECO:0000313" key="3">
    <source>
        <dbReference type="Proteomes" id="UP000559256"/>
    </source>
</evidence>
<organism evidence="2 3">
    <name type="scientific">Tetrapyrgos nigripes</name>
    <dbReference type="NCBI Taxonomy" id="182062"/>
    <lineage>
        <taxon>Eukaryota</taxon>
        <taxon>Fungi</taxon>
        <taxon>Dikarya</taxon>
        <taxon>Basidiomycota</taxon>
        <taxon>Agaricomycotina</taxon>
        <taxon>Agaricomycetes</taxon>
        <taxon>Agaricomycetidae</taxon>
        <taxon>Agaricales</taxon>
        <taxon>Marasmiineae</taxon>
        <taxon>Marasmiaceae</taxon>
        <taxon>Tetrapyrgos</taxon>
    </lineage>
</organism>
<name>A0A8H5CQ41_9AGAR</name>
<evidence type="ECO:0000313" key="2">
    <source>
        <dbReference type="EMBL" id="KAF5345917.1"/>
    </source>
</evidence>